<keyword evidence="5" id="KW-0732">Signal</keyword>
<dbReference type="EMBL" id="CP111014">
    <property type="protein sequence ID" value="WAR00272.1"/>
    <property type="molecule type" value="Genomic_DNA"/>
</dbReference>
<dbReference type="Pfam" id="PF03298">
    <property type="entry name" value="Stanniocalcin"/>
    <property type="match status" value="1"/>
</dbReference>
<keyword evidence="3" id="KW-0372">Hormone</keyword>
<gene>
    <name evidence="6" type="ORF">MAR_024644</name>
</gene>
<accession>A0ABY7DTV4</accession>
<comment type="similarity">
    <text evidence="1">Belongs to the stanniocalcin family.</text>
</comment>
<dbReference type="InterPro" id="IPR004978">
    <property type="entry name" value="Stanniocalcin"/>
</dbReference>
<name>A0ABY7DTV4_MYAAR</name>
<reference evidence="6" key="1">
    <citation type="submission" date="2022-11" db="EMBL/GenBank/DDBJ databases">
        <title>Centuries of genome instability and evolution in soft-shell clam transmissible cancer (bioRxiv).</title>
        <authorList>
            <person name="Hart S.F.M."/>
            <person name="Yonemitsu M.A."/>
            <person name="Giersch R.M."/>
            <person name="Beal B.F."/>
            <person name="Arriagada G."/>
            <person name="Davis B.W."/>
            <person name="Ostrander E.A."/>
            <person name="Goff S.P."/>
            <person name="Metzger M.J."/>
        </authorList>
    </citation>
    <scope>NUCLEOTIDE SEQUENCE</scope>
    <source>
        <strain evidence="6">MELC-2E11</strain>
        <tissue evidence="6">Siphon/mantle</tissue>
    </source>
</reference>
<evidence type="ECO:0000256" key="3">
    <source>
        <dbReference type="ARBA" id="ARBA00022702"/>
    </source>
</evidence>
<keyword evidence="4" id="KW-1015">Disulfide bond</keyword>
<evidence type="ECO:0000256" key="1">
    <source>
        <dbReference type="ARBA" id="ARBA00008693"/>
    </source>
</evidence>
<keyword evidence="7" id="KW-1185">Reference proteome</keyword>
<feature type="chain" id="PRO_5045071954" evidence="5">
    <location>
        <begin position="17"/>
        <end position="218"/>
    </location>
</feature>
<comment type="subunit">
    <text evidence="2">Homodimer; disulfide-linked.</text>
</comment>
<dbReference type="PANTHER" id="PTHR11245">
    <property type="entry name" value="STANNIOCALCIN"/>
    <property type="match status" value="1"/>
</dbReference>
<evidence type="ECO:0000256" key="2">
    <source>
        <dbReference type="ARBA" id="ARBA00011748"/>
    </source>
</evidence>
<sequence>MKIKVLMLCLVAGVHSWSLWGDSSRIEPHEDVSQECRQAAAHGDCEFYRCLERRFPCGHDGYALNIGLHFCTRADELHSQFTAQGKLFMNGSKTCVTSTLLPVYESYSARCGDIEEDGANAMRSCSYNEYGGMSSCTFIRSNMDVYNQMLGADEVSRLMGLGNARLLARIFVDGARCGATVASERFLLLGGTINNFLGSVWESAGDFADGVSSWWGNL</sequence>
<evidence type="ECO:0000313" key="6">
    <source>
        <dbReference type="EMBL" id="WAR00272.1"/>
    </source>
</evidence>
<feature type="signal peptide" evidence="5">
    <location>
        <begin position="1"/>
        <end position="16"/>
    </location>
</feature>
<organism evidence="6 7">
    <name type="scientific">Mya arenaria</name>
    <name type="common">Soft-shell clam</name>
    <dbReference type="NCBI Taxonomy" id="6604"/>
    <lineage>
        <taxon>Eukaryota</taxon>
        <taxon>Metazoa</taxon>
        <taxon>Spiralia</taxon>
        <taxon>Lophotrochozoa</taxon>
        <taxon>Mollusca</taxon>
        <taxon>Bivalvia</taxon>
        <taxon>Autobranchia</taxon>
        <taxon>Heteroconchia</taxon>
        <taxon>Euheterodonta</taxon>
        <taxon>Imparidentia</taxon>
        <taxon>Neoheterodontei</taxon>
        <taxon>Myida</taxon>
        <taxon>Myoidea</taxon>
        <taxon>Myidae</taxon>
        <taxon>Mya</taxon>
    </lineage>
</organism>
<protein>
    <submittedName>
        <fullName evidence="6">Uncharacterized protein</fullName>
    </submittedName>
</protein>
<proteinExistence type="inferred from homology"/>
<evidence type="ECO:0000313" key="7">
    <source>
        <dbReference type="Proteomes" id="UP001164746"/>
    </source>
</evidence>
<dbReference type="Proteomes" id="UP001164746">
    <property type="component" value="Chromosome 3"/>
</dbReference>
<dbReference type="PANTHER" id="PTHR11245:SF6">
    <property type="entry name" value="DUF19 DOMAIN-CONTAINING PROTEIN"/>
    <property type="match status" value="1"/>
</dbReference>
<evidence type="ECO:0000256" key="4">
    <source>
        <dbReference type="ARBA" id="ARBA00023157"/>
    </source>
</evidence>
<evidence type="ECO:0000256" key="5">
    <source>
        <dbReference type="SAM" id="SignalP"/>
    </source>
</evidence>